<organism evidence="3 4">
    <name type="scientific">Streptosporangium album</name>
    <dbReference type="NCBI Taxonomy" id="47479"/>
    <lineage>
        <taxon>Bacteria</taxon>
        <taxon>Bacillati</taxon>
        <taxon>Actinomycetota</taxon>
        <taxon>Actinomycetes</taxon>
        <taxon>Streptosporangiales</taxon>
        <taxon>Streptosporangiaceae</taxon>
        <taxon>Streptosporangium</taxon>
    </lineage>
</organism>
<dbReference type="SUPFAM" id="SSF53756">
    <property type="entry name" value="UDP-Glycosyltransferase/glycogen phosphorylase"/>
    <property type="match status" value="1"/>
</dbReference>
<dbReference type="CDD" id="cd03801">
    <property type="entry name" value="GT4_PimA-like"/>
    <property type="match status" value="1"/>
</dbReference>
<keyword evidence="1 3" id="KW-0808">Transferase</keyword>
<sequence length="346" mass="38257">MPVSRLDPNPAQRQNADQLAARAALSEPDAALLADTHWEKWSHSPYWLSALRAASEQASTIVTVSEHDRDLAYRLLPLQGQDLPVITNGVDVNQFRPRPLTDNERSAHLRHWLVTDPRGWRPGGKAASIRYTDADLRRLYDANGRLRPLLLWVGRFLHFKRVPVLLEAFAQVRKELDPAPALLMWGGYPGEYEGPHPADLAQDLGIDDDVFFLGWRGHDELPIGLNCADLMVAPAVDEPFGMVYIEAMSCGTPPVATATGGPARTITPAGPHANGWTVRPNNAPDLAATLIHALTHPGERARRAHNGSAHAYNTYSWQTVADRYTAIYEETTTRSVRQGNVTALTR</sequence>
<dbReference type="Proteomes" id="UP000534286">
    <property type="component" value="Unassembled WGS sequence"/>
</dbReference>
<name>A0A7W7S4M1_9ACTN</name>
<dbReference type="EMBL" id="JACHJU010000006">
    <property type="protein sequence ID" value="MBB4943806.1"/>
    <property type="molecule type" value="Genomic_DNA"/>
</dbReference>
<gene>
    <name evidence="3" type="ORF">FHR32_008207</name>
</gene>
<dbReference type="Gene3D" id="3.40.50.2000">
    <property type="entry name" value="Glycogen Phosphorylase B"/>
    <property type="match status" value="3"/>
</dbReference>
<evidence type="ECO:0000313" key="3">
    <source>
        <dbReference type="EMBL" id="MBB4943806.1"/>
    </source>
</evidence>
<dbReference type="InterPro" id="IPR001296">
    <property type="entry name" value="Glyco_trans_1"/>
</dbReference>
<comment type="caution">
    <text evidence="3">The sequence shown here is derived from an EMBL/GenBank/DDBJ whole genome shotgun (WGS) entry which is preliminary data.</text>
</comment>
<keyword evidence="4" id="KW-1185">Reference proteome</keyword>
<feature type="domain" description="Glycosyl transferase family 1" evidence="2">
    <location>
        <begin position="148"/>
        <end position="307"/>
    </location>
</feature>
<accession>A0A7W7S4M1</accession>
<protein>
    <submittedName>
        <fullName evidence="3">Glycosyltransferase involved in cell wall biosynthesis</fullName>
    </submittedName>
</protein>
<reference evidence="3 4" key="1">
    <citation type="submission" date="2020-08" db="EMBL/GenBank/DDBJ databases">
        <title>Sequencing the genomes of 1000 actinobacteria strains.</title>
        <authorList>
            <person name="Klenk H.-P."/>
        </authorList>
    </citation>
    <scope>NUCLEOTIDE SEQUENCE [LARGE SCALE GENOMIC DNA]</scope>
    <source>
        <strain evidence="3 4">DSM 43023</strain>
    </source>
</reference>
<dbReference type="GO" id="GO:0016757">
    <property type="term" value="F:glycosyltransferase activity"/>
    <property type="evidence" value="ECO:0007669"/>
    <property type="project" value="InterPro"/>
</dbReference>
<evidence type="ECO:0000313" key="4">
    <source>
        <dbReference type="Proteomes" id="UP000534286"/>
    </source>
</evidence>
<proteinExistence type="predicted"/>
<evidence type="ECO:0000256" key="1">
    <source>
        <dbReference type="ARBA" id="ARBA00022679"/>
    </source>
</evidence>
<dbReference type="PANTHER" id="PTHR12526">
    <property type="entry name" value="GLYCOSYLTRANSFERASE"/>
    <property type="match status" value="1"/>
</dbReference>
<evidence type="ECO:0000259" key="2">
    <source>
        <dbReference type="Pfam" id="PF00534"/>
    </source>
</evidence>
<dbReference type="Pfam" id="PF00534">
    <property type="entry name" value="Glycos_transf_1"/>
    <property type="match status" value="1"/>
</dbReference>
<dbReference type="RefSeq" id="WP_184759727.1">
    <property type="nucleotide sequence ID" value="NZ_BAABEK010000148.1"/>
</dbReference>
<dbReference type="AlphaFoldDB" id="A0A7W7S4M1"/>